<keyword evidence="10" id="KW-1006">Bacterial flagellum protein export</keyword>
<evidence type="ECO:0000256" key="8">
    <source>
        <dbReference type="ARBA" id="ARBA00022927"/>
    </source>
</evidence>
<organism evidence="12 13">
    <name type="scientific">Alkalicaulis satelles</name>
    <dbReference type="NCBI Taxonomy" id="2609175"/>
    <lineage>
        <taxon>Bacteria</taxon>
        <taxon>Pseudomonadati</taxon>
        <taxon>Pseudomonadota</taxon>
        <taxon>Alphaproteobacteria</taxon>
        <taxon>Maricaulales</taxon>
        <taxon>Maricaulaceae</taxon>
        <taxon>Alkalicaulis</taxon>
    </lineage>
</organism>
<keyword evidence="7" id="KW-1005">Bacterial flagellum biogenesis</keyword>
<evidence type="ECO:0000256" key="7">
    <source>
        <dbReference type="ARBA" id="ARBA00022795"/>
    </source>
</evidence>
<keyword evidence="8" id="KW-0653">Protein transport</keyword>
<evidence type="ECO:0000256" key="1">
    <source>
        <dbReference type="ARBA" id="ARBA00004413"/>
    </source>
</evidence>
<dbReference type="GO" id="GO:0009288">
    <property type="term" value="C:bacterial-type flagellum"/>
    <property type="evidence" value="ECO:0007669"/>
    <property type="project" value="InterPro"/>
</dbReference>
<keyword evidence="5" id="KW-1003">Cell membrane</keyword>
<reference evidence="12 13" key="1">
    <citation type="submission" date="2019-09" db="EMBL/GenBank/DDBJ databases">
        <authorList>
            <person name="Kevbrin V."/>
            <person name="Grouzdev D.S."/>
        </authorList>
    </citation>
    <scope>NUCLEOTIDE SEQUENCE [LARGE SCALE GENOMIC DNA]</scope>
    <source>
        <strain evidence="12 13">G-192</strain>
    </source>
</reference>
<accession>A0A5M6ZKC0</accession>
<protein>
    <recommendedName>
        <fullName evidence="3">Flagellar FliJ protein</fullName>
    </recommendedName>
</protein>
<comment type="subcellular location">
    <subcellularLocation>
        <location evidence="1">Cell membrane</location>
        <topology evidence="1">Peripheral membrane protein</topology>
        <orientation evidence="1">Cytoplasmic side</orientation>
    </subcellularLocation>
</comment>
<evidence type="ECO:0000313" key="13">
    <source>
        <dbReference type="Proteomes" id="UP000325122"/>
    </source>
</evidence>
<evidence type="ECO:0000256" key="10">
    <source>
        <dbReference type="ARBA" id="ARBA00023225"/>
    </source>
</evidence>
<dbReference type="Proteomes" id="UP000325122">
    <property type="component" value="Unassembled WGS sequence"/>
</dbReference>
<keyword evidence="11" id="KW-0175">Coiled coil</keyword>
<dbReference type="RefSeq" id="WP_150022314.1">
    <property type="nucleotide sequence ID" value="NZ_VWOJ01000001.1"/>
</dbReference>
<dbReference type="GO" id="GO:0005886">
    <property type="term" value="C:plasma membrane"/>
    <property type="evidence" value="ECO:0007669"/>
    <property type="project" value="UniProtKB-SubCell"/>
</dbReference>
<dbReference type="EMBL" id="VWOJ01000001">
    <property type="protein sequence ID" value="KAA5805282.1"/>
    <property type="molecule type" value="Genomic_DNA"/>
</dbReference>
<keyword evidence="12" id="KW-0969">Cilium</keyword>
<evidence type="ECO:0000256" key="3">
    <source>
        <dbReference type="ARBA" id="ARBA00020392"/>
    </source>
</evidence>
<name>A0A5M6ZKC0_9PROT</name>
<dbReference type="InterPro" id="IPR053716">
    <property type="entry name" value="Flag_assembly_chemotaxis_eff"/>
</dbReference>
<dbReference type="GO" id="GO:0015031">
    <property type="term" value="P:protein transport"/>
    <property type="evidence" value="ECO:0007669"/>
    <property type="project" value="UniProtKB-KW"/>
</dbReference>
<evidence type="ECO:0000256" key="4">
    <source>
        <dbReference type="ARBA" id="ARBA00022448"/>
    </source>
</evidence>
<keyword evidence="13" id="KW-1185">Reference proteome</keyword>
<evidence type="ECO:0000313" key="12">
    <source>
        <dbReference type="EMBL" id="KAA5805282.1"/>
    </source>
</evidence>
<dbReference type="GO" id="GO:0006935">
    <property type="term" value="P:chemotaxis"/>
    <property type="evidence" value="ECO:0007669"/>
    <property type="project" value="UniProtKB-KW"/>
</dbReference>
<feature type="coiled-coil region" evidence="11">
    <location>
        <begin position="10"/>
        <end position="44"/>
    </location>
</feature>
<sequence length="139" mass="16166">MAARSHAPLIRLARFKVEELQKQMAEIERIRASIREQITRLEESVPEEQSVASESREGYLAYGSYARSVIQRKDKLRASMEEVDAQADDIRARMEQAFAELKKYELLEERRLMRLQDAARMAEQAEMDEIAGQRLRSAH</sequence>
<evidence type="ECO:0000256" key="9">
    <source>
        <dbReference type="ARBA" id="ARBA00023136"/>
    </source>
</evidence>
<keyword evidence="6" id="KW-0145">Chemotaxis</keyword>
<dbReference type="Pfam" id="PF02050">
    <property type="entry name" value="FliJ"/>
    <property type="match status" value="1"/>
</dbReference>
<dbReference type="Gene3D" id="1.10.287.1700">
    <property type="match status" value="1"/>
</dbReference>
<keyword evidence="4" id="KW-0813">Transport</keyword>
<dbReference type="AlphaFoldDB" id="A0A5M6ZKC0"/>
<dbReference type="GO" id="GO:0071973">
    <property type="term" value="P:bacterial-type flagellum-dependent cell motility"/>
    <property type="evidence" value="ECO:0007669"/>
    <property type="project" value="InterPro"/>
</dbReference>
<keyword evidence="9" id="KW-0472">Membrane</keyword>
<evidence type="ECO:0000256" key="2">
    <source>
        <dbReference type="ARBA" id="ARBA00010004"/>
    </source>
</evidence>
<dbReference type="NCBIfam" id="TIGR02473">
    <property type="entry name" value="flagell_FliJ"/>
    <property type="match status" value="1"/>
</dbReference>
<comment type="caution">
    <text evidence="12">The sequence shown here is derived from an EMBL/GenBank/DDBJ whole genome shotgun (WGS) entry which is preliminary data.</text>
</comment>
<keyword evidence="12" id="KW-0282">Flagellum</keyword>
<feature type="coiled-coil region" evidence="11">
    <location>
        <begin position="73"/>
        <end position="107"/>
    </location>
</feature>
<evidence type="ECO:0000256" key="5">
    <source>
        <dbReference type="ARBA" id="ARBA00022475"/>
    </source>
</evidence>
<evidence type="ECO:0000256" key="11">
    <source>
        <dbReference type="SAM" id="Coils"/>
    </source>
</evidence>
<evidence type="ECO:0000256" key="6">
    <source>
        <dbReference type="ARBA" id="ARBA00022500"/>
    </source>
</evidence>
<proteinExistence type="inferred from homology"/>
<gene>
    <name evidence="12" type="primary">fliJ</name>
    <name evidence="12" type="ORF">F1654_04690</name>
</gene>
<dbReference type="InterPro" id="IPR012823">
    <property type="entry name" value="Flagell_FliJ"/>
</dbReference>
<comment type="similarity">
    <text evidence="2">Belongs to the FliJ family.</text>
</comment>
<keyword evidence="12" id="KW-0966">Cell projection</keyword>
<dbReference type="GO" id="GO:0044781">
    <property type="term" value="P:bacterial-type flagellum organization"/>
    <property type="evidence" value="ECO:0007669"/>
    <property type="project" value="UniProtKB-KW"/>
</dbReference>